<evidence type="ECO:0000313" key="4">
    <source>
        <dbReference type="Proteomes" id="UP000007350"/>
    </source>
</evidence>
<protein>
    <submittedName>
        <fullName evidence="3">Mucin-associated surface protein (MASP), putative</fullName>
    </submittedName>
</protein>
<feature type="compositionally biased region" description="Basic and acidic residues" evidence="1">
    <location>
        <begin position="202"/>
        <end position="248"/>
    </location>
</feature>
<feature type="compositionally biased region" description="Polar residues" evidence="1">
    <location>
        <begin position="419"/>
        <end position="435"/>
    </location>
</feature>
<feature type="region of interest" description="Disordered" evidence="1">
    <location>
        <begin position="102"/>
        <end position="467"/>
    </location>
</feature>
<keyword evidence="4" id="KW-1185">Reference proteome</keyword>
<comment type="caution">
    <text evidence="3">The sequence shown here is derived from an EMBL/GenBank/DDBJ whole genome shotgun (WGS) entry which is preliminary data.</text>
</comment>
<evidence type="ECO:0000256" key="1">
    <source>
        <dbReference type="SAM" id="MobiDB-lite"/>
    </source>
</evidence>
<feature type="signal peptide" evidence="2">
    <location>
        <begin position="1"/>
        <end position="28"/>
    </location>
</feature>
<dbReference type="OrthoDB" id="10550384at2759"/>
<name>K2NPH2_TRYCR</name>
<keyword evidence="2" id="KW-0732">Signal</keyword>
<feature type="compositionally biased region" description="Basic and acidic residues" evidence="1">
    <location>
        <begin position="159"/>
        <end position="193"/>
    </location>
</feature>
<dbReference type="AlphaFoldDB" id="K2NPH2"/>
<organism evidence="3 4">
    <name type="scientific">Trypanosoma cruzi marinkellei</name>
    <dbReference type="NCBI Taxonomy" id="85056"/>
    <lineage>
        <taxon>Eukaryota</taxon>
        <taxon>Discoba</taxon>
        <taxon>Euglenozoa</taxon>
        <taxon>Kinetoplastea</taxon>
        <taxon>Metakinetoplastina</taxon>
        <taxon>Trypanosomatida</taxon>
        <taxon>Trypanosomatidae</taxon>
        <taxon>Trypanosoma</taxon>
        <taxon>Schizotrypanum</taxon>
    </lineage>
</organism>
<dbReference type="EMBL" id="AHKC01011589">
    <property type="protein sequence ID" value="EKF30757.1"/>
    <property type="molecule type" value="Genomic_DNA"/>
</dbReference>
<feature type="compositionally biased region" description="Basic and acidic residues" evidence="1">
    <location>
        <begin position="438"/>
        <end position="450"/>
    </location>
</feature>
<sequence>MAMMMTGRVLLVCALCVLWCGIAGVADSAADGVGDGSADGYSLSQWRILWRRCAEEVSRKTKGGWNTFAVEECVHHGIDGVRAIVDGPSRWRRQHFAVAAADDDSTGDVRNSAYSPEDQQLTGVGLPGGLQVKSPVATEPRLADTTTGENLPKLAESTDMPKVEKEGASKEKNKEEKPTVVKQDNESTIDGDKQVGTTAVENQKEDREKKKGVTVHEQEEIVKPEEHKPNNELEENKLQPGKEERKEDDGETVYSADGQDNKEGEGQKEEVAGRNKKGKEVKGAGAIDGTSPGAPAALQPDSLVDVTVPEILEKKSDEDTEGKRGVGRTQAQEAAGSSPSQNLSAELGAGGEAAQTAKETQGKKTPPADAGNGKKTVGETPRQETPAAEKETHNKEKVPREEEDAGKSATSENSEEKQISGNDNAHNEAENTGQENENEVKKTQETKAVSEETEEPTGKKSFTPKRT</sequence>
<feature type="compositionally biased region" description="Polar residues" evidence="1">
    <location>
        <begin position="329"/>
        <end position="344"/>
    </location>
</feature>
<proteinExistence type="predicted"/>
<feature type="compositionally biased region" description="Polar residues" evidence="1">
    <location>
        <begin position="108"/>
        <end position="122"/>
    </location>
</feature>
<feature type="compositionally biased region" description="Basic and acidic residues" evidence="1">
    <location>
        <begin position="387"/>
        <end position="400"/>
    </location>
</feature>
<accession>K2NPH2</accession>
<feature type="chain" id="PRO_5003862455" evidence="2">
    <location>
        <begin position="29"/>
        <end position="467"/>
    </location>
</feature>
<feature type="compositionally biased region" description="Basic and acidic residues" evidence="1">
    <location>
        <begin position="311"/>
        <end position="324"/>
    </location>
</feature>
<reference evidence="3 4" key="1">
    <citation type="journal article" date="2012" name="BMC Genomics">
        <title>Comparative genomic analysis of human infective Trypanosoma cruzi lineages with the bat-restricted subspecies T. cruzi marinkellei.</title>
        <authorList>
            <person name="Franzen O."/>
            <person name="Talavera-Lopez C."/>
            <person name="Ochaya S."/>
            <person name="Butler C.E."/>
            <person name="Messenger L.A."/>
            <person name="Lewis M.D."/>
            <person name="Llewellyn M.S."/>
            <person name="Marinkelle C.J."/>
            <person name="Tyler K.M."/>
            <person name="Miles M.A."/>
            <person name="Andersson B."/>
        </authorList>
    </citation>
    <scope>NUCLEOTIDE SEQUENCE [LARGE SCALE GENOMIC DNA]</scope>
    <source>
        <strain evidence="3 4">B7</strain>
    </source>
</reference>
<gene>
    <name evidence="3" type="ORF">MOQ_005423</name>
</gene>
<feature type="compositionally biased region" description="Basic and acidic residues" evidence="1">
    <location>
        <begin position="259"/>
        <end position="282"/>
    </location>
</feature>
<dbReference type="Proteomes" id="UP000007350">
    <property type="component" value="Unassembled WGS sequence"/>
</dbReference>
<evidence type="ECO:0000313" key="3">
    <source>
        <dbReference type="EMBL" id="EKF30757.1"/>
    </source>
</evidence>
<evidence type="ECO:0000256" key="2">
    <source>
        <dbReference type="SAM" id="SignalP"/>
    </source>
</evidence>